<dbReference type="InterPro" id="IPR014730">
    <property type="entry name" value="ETF_a/b_N"/>
</dbReference>
<dbReference type="EMBL" id="JANBPT010000534">
    <property type="protein sequence ID" value="KAJ1917613.1"/>
    <property type="molecule type" value="Genomic_DNA"/>
</dbReference>
<dbReference type="FunFam" id="3.40.50.620:FF:000011">
    <property type="entry name" value="Electron transfer flavoprotein subunit beta"/>
    <property type="match status" value="1"/>
</dbReference>
<dbReference type="InterPro" id="IPR012255">
    <property type="entry name" value="ETF_b"/>
</dbReference>
<evidence type="ECO:0000259" key="8">
    <source>
        <dbReference type="SMART" id="SM00893"/>
    </source>
</evidence>
<keyword evidence="10" id="KW-1185">Reference proteome</keyword>
<comment type="subunit">
    <text evidence="7">Heterodimer of an alpha and a beta subunit.</text>
</comment>
<dbReference type="Gene3D" id="3.40.50.620">
    <property type="entry name" value="HUPs"/>
    <property type="match status" value="1"/>
</dbReference>
<dbReference type="CDD" id="cd01714">
    <property type="entry name" value="ETF_beta"/>
    <property type="match status" value="1"/>
</dbReference>
<feature type="domain" description="Electron transfer flavoprotein alpha/beta-subunit N-terminal" evidence="8">
    <location>
        <begin position="26"/>
        <end position="223"/>
    </location>
</feature>
<evidence type="ECO:0000256" key="3">
    <source>
        <dbReference type="ARBA" id="ARBA00022448"/>
    </source>
</evidence>
<dbReference type="PROSITE" id="PS01065">
    <property type="entry name" value="ETF_BETA"/>
    <property type="match status" value="1"/>
</dbReference>
<dbReference type="InterPro" id="IPR033948">
    <property type="entry name" value="ETF_beta_N"/>
</dbReference>
<dbReference type="Pfam" id="PF01012">
    <property type="entry name" value="ETF"/>
    <property type="match status" value="1"/>
</dbReference>
<dbReference type="InterPro" id="IPR000049">
    <property type="entry name" value="ET-Flavoprotein_bsu_CS"/>
</dbReference>
<dbReference type="SUPFAM" id="SSF52402">
    <property type="entry name" value="Adenine nucleotide alpha hydrolases-like"/>
    <property type="match status" value="1"/>
</dbReference>
<dbReference type="SMART" id="SM00893">
    <property type="entry name" value="ETF"/>
    <property type="match status" value="1"/>
</dbReference>
<evidence type="ECO:0000256" key="6">
    <source>
        <dbReference type="ARBA" id="ARBA00070315"/>
    </source>
</evidence>
<dbReference type="PANTHER" id="PTHR21294:SF8">
    <property type="entry name" value="ELECTRON TRANSFER FLAVOPROTEIN SUBUNIT BETA"/>
    <property type="match status" value="1"/>
</dbReference>
<evidence type="ECO:0000313" key="10">
    <source>
        <dbReference type="Proteomes" id="UP001150569"/>
    </source>
</evidence>
<dbReference type="PANTHER" id="PTHR21294">
    <property type="entry name" value="ELECTRON TRANSFER FLAVOPROTEIN BETA-SUBUNIT"/>
    <property type="match status" value="1"/>
</dbReference>
<evidence type="ECO:0000256" key="7">
    <source>
        <dbReference type="PIRNR" id="PIRNR000090"/>
    </source>
</evidence>
<dbReference type="Proteomes" id="UP001150569">
    <property type="component" value="Unassembled WGS sequence"/>
</dbReference>
<evidence type="ECO:0000256" key="5">
    <source>
        <dbReference type="ARBA" id="ARBA00025416"/>
    </source>
</evidence>
<reference evidence="9" key="1">
    <citation type="submission" date="2022-07" db="EMBL/GenBank/DDBJ databases">
        <title>Phylogenomic reconstructions and comparative analyses of Kickxellomycotina fungi.</title>
        <authorList>
            <person name="Reynolds N.K."/>
            <person name="Stajich J.E."/>
            <person name="Barry K."/>
            <person name="Grigoriev I.V."/>
            <person name="Crous P."/>
            <person name="Smith M.E."/>
        </authorList>
    </citation>
    <scope>NUCLEOTIDE SEQUENCE</scope>
    <source>
        <strain evidence="9">RSA 861</strain>
    </source>
</reference>
<comment type="caution">
    <text evidence="9">The sequence shown here is derived from an EMBL/GenBank/DDBJ whole genome shotgun (WGS) entry which is preliminary data.</text>
</comment>
<dbReference type="GO" id="GO:0033539">
    <property type="term" value="P:fatty acid beta-oxidation using acyl-CoA dehydrogenase"/>
    <property type="evidence" value="ECO:0007669"/>
    <property type="project" value="TreeGrafter"/>
</dbReference>
<dbReference type="GO" id="GO:0005759">
    <property type="term" value="C:mitochondrial matrix"/>
    <property type="evidence" value="ECO:0007669"/>
    <property type="project" value="UniProtKB-SubCell"/>
</dbReference>
<dbReference type="AlphaFoldDB" id="A0A9W8A101"/>
<dbReference type="GO" id="GO:0009055">
    <property type="term" value="F:electron transfer activity"/>
    <property type="evidence" value="ECO:0007669"/>
    <property type="project" value="InterPro"/>
</dbReference>
<dbReference type="PIRSF" id="PIRSF000090">
    <property type="entry name" value="Beta-ETF"/>
    <property type="match status" value="1"/>
</dbReference>
<keyword evidence="7" id="KW-0496">Mitochondrion</keyword>
<proteinExistence type="inferred from homology"/>
<dbReference type="GO" id="GO:0009063">
    <property type="term" value="P:amino acid catabolic process"/>
    <property type="evidence" value="ECO:0007669"/>
    <property type="project" value="TreeGrafter"/>
</dbReference>
<comment type="function">
    <text evidence="5 7">The electron transfer flavoprotein serves as a specific electron acceptor for several dehydrogenases, including five acyl-CoA dehydrogenases, glutaryl-CoA and sarcosine dehydrogenase. It transfers the electrons to the main mitochondrial respiratory chain via ETF-ubiquinone oxidoreductase (ETF dehydrogenase).</text>
</comment>
<evidence type="ECO:0000256" key="1">
    <source>
        <dbReference type="ARBA" id="ARBA00004305"/>
    </source>
</evidence>
<organism evidence="9 10">
    <name type="scientific">Tieghemiomyces parasiticus</name>
    <dbReference type="NCBI Taxonomy" id="78921"/>
    <lineage>
        <taxon>Eukaryota</taxon>
        <taxon>Fungi</taxon>
        <taxon>Fungi incertae sedis</taxon>
        <taxon>Zoopagomycota</taxon>
        <taxon>Kickxellomycotina</taxon>
        <taxon>Dimargaritomycetes</taxon>
        <taxon>Dimargaritales</taxon>
        <taxon>Dimargaritaceae</taxon>
        <taxon>Tieghemiomyces</taxon>
    </lineage>
</organism>
<protein>
    <recommendedName>
        <fullName evidence="6 7">Probable electron transfer flavoprotein subunit beta</fullName>
    </recommendedName>
</protein>
<evidence type="ECO:0000256" key="2">
    <source>
        <dbReference type="ARBA" id="ARBA00007557"/>
    </source>
</evidence>
<evidence type="ECO:0000313" key="9">
    <source>
        <dbReference type="EMBL" id="KAJ1917613.1"/>
    </source>
</evidence>
<keyword evidence="4 7" id="KW-0249">Electron transport</keyword>
<keyword evidence="3 7" id="KW-0813">Transport</keyword>
<sequence length="261" mass="28223">MSSLRILVGCKRVVDYAVKIRVNAGQTAVETAGVKHSMNPFDEIAVEEAVRLREKAAKDAGPKVEEIIAVSCGPAKSQETLRTALAMGADRAIHVEVDDKIALQPLAVAKLFKALVEKEKPNLVILGKQAIDDDAGQTGEMLAGLLQWPQATFASRLNFEGDNAMKVAREIDGGLETLSTQLPAVVTTDLRLNEPRYASLPNIMKAKKKPLAKMTPAELSVDIEPRIETLKVTEPPKRQGGKKVESVDELLEKLKGEAGVL</sequence>
<dbReference type="OrthoDB" id="276685at2759"/>
<comment type="subcellular location">
    <subcellularLocation>
        <location evidence="1 7">Mitochondrion matrix</location>
    </subcellularLocation>
</comment>
<accession>A0A9W8A101</accession>
<evidence type="ECO:0000256" key="4">
    <source>
        <dbReference type="ARBA" id="ARBA00022982"/>
    </source>
</evidence>
<comment type="cofactor">
    <cofactor evidence="7">
        <name>FAD</name>
        <dbReference type="ChEBI" id="CHEBI:57692"/>
    </cofactor>
    <text evidence="7">Binds 1 FAD per dimer.</text>
</comment>
<dbReference type="InterPro" id="IPR014729">
    <property type="entry name" value="Rossmann-like_a/b/a_fold"/>
</dbReference>
<comment type="similarity">
    <text evidence="2 7">Belongs to the ETF beta-subunit/FixA family.</text>
</comment>
<name>A0A9W8A101_9FUNG</name>
<comment type="cofactor">
    <cofactor evidence="7">
        <name>AMP</name>
        <dbReference type="ChEBI" id="CHEBI:456215"/>
    </cofactor>
    <text evidence="7">Binds 1 AMP per subunit.</text>
</comment>
<gene>
    <name evidence="9" type="ORF">IWQ60_007727</name>
</gene>